<gene>
    <name evidence="6" type="primary">vapC</name>
    <name evidence="8" type="ORF">QIS99_13740</name>
</gene>
<evidence type="ECO:0000256" key="5">
    <source>
        <dbReference type="ARBA" id="ARBA00022842"/>
    </source>
</evidence>
<dbReference type="InterPro" id="IPR029060">
    <property type="entry name" value="PIN-like_dom_sf"/>
</dbReference>
<evidence type="ECO:0000256" key="4">
    <source>
        <dbReference type="ARBA" id="ARBA00022801"/>
    </source>
</evidence>
<comment type="function">
    <text evidence="6">Toxic component of a toxin-antitoxin (TA) system. An RNase.</text>
</comment>
<keyword evidence="3 6" id="KW-0479">Metal-binding</keyword>
<evidence type="ECO:0000256" key="3">
    <source>
        <dbReference type="ARBA" id="ARBA00022723"/>
    </source>
</evidence>
<dbReference type="SUPFAM" id="SSF88723">
    <property type="entry name" value="PIN domain-like"/>
    <property type="match status" value="1"/>
</dbReference>
<evidence type="ECO:0000256" key="2">
    <source>
        <dbReference type="ARBA" id="ARBA00022722"/>
    </source>
</evidence>
<dbReference type="Proteomes" id="UP001224661">
    <property type="component" value="Unassembled WGS sequence"/>
</dbReference>
<dbReference type="Gene3D" id="3.40.50.1010">
    <property type="entry name" value="5'-nuclease"/>
    <property type="match status" value="1"/>
</dbReference>
<evidence type="ECO:0000256" key="6">
    <source>
        <dbReference type="HAMAP-Rule" id="MF_00265"/>
    </source>
</evidence>
<dbReference type="HAMAP" id="MF_00265">
    <property type="entry name" value="VapC_Nob1"/>
    <property type="match status" value="1"/>
</dbReference>
<evidence type="ECO:0000313" key="8">
    <source>
        <dbReference type="EMBL" id="MDI3387256.1"/>
    </source>
</evidence>
<feature type="binding site" evidence="6">
    <location>
        <position position="97"/>
    </location>
    <ligand>
        <name>Mg(2+)</name>
        <dbReference type="ChEBI" id="CHEBI:18420"/>
    </ligand>
</feature>
<keyword evidence="5 6" id="KW-0460">Magnesium</keyword>
<keyword evidence="4 6" id="KW-0378">Hydrolase</keyword>
<dbReference type="Pfam" id="PF01850">
    <property type="entry name" value="PIN"/>
    <property type="match status" value="1"/>
</dbReference>
<feature type="domain" description="PIN" evidence="7">
    <location>
        <begin position="2"/>
        <end position="121"/>
    </location>
</feature>
<protein>
    <recommendedName>
        <fullName evidence="6">Ribonuclease VapC</fullName>
        <shortName evidence="6">RNase VapC</shortName>
        <ecNumber evidence="6">3.1.-.-</ecNumber>
    </recommendedName>
    <alternativeName>
        <fullName evidence="6">Toxin VapC</fullName>
    </alternativeName>
</protein>
<reference evidence="8 9" key="1">
    <citation type="submission" date="2023-05" db="EMBL/GenBank/DDBJ databases">
        <title>Draft genome sequence of Streptomyces sp. B-S-A8 isolated from a cave soil in Thailand.</title>
        <authorList>
            <person name="Chamroensaksri N."/>
            <person name="Muangham S."/>
        </authorList>
    </citation>
    <scope>NUCLEOTIDE SEQUENCE [LARGE SCALE GENOMIC DNA]</scope>
    <source>
        <strain evidence="8 9">B-S-A8</strain>
    </source>
</reference>
<keyword evidence="1 6" id="KW-1277">Toxin-antitoxin system</keyword>
<evidence type="ECO:0000256" key="1">
    <source>
        <dbReference type="ARBA" id="ARBA00022649"/>
    </source>
</evidence>
<name>A0ABT6RS42_9ACTN</name>
<keyword evidence="9" id="KW-1185">Reference proteome</keyword>
<proteinExistence type="inferred from homology"/>
<evidence type="ECO:0000313" key="9">
    <source>
        <dbReference type="Proteomes" id="UP001224661"/>
    </source>
</evidence>
<dbReference type="EC" id="3.1.-.-" evidence="6"/>
<dbReference type="InterPro" id="IPR022907">
    <property type="entry name" value="VapC_family"/>
</dbReference>
<keyword evidence="2 6" id="KW-0540">Nuclease</keyword>
<keyword evidence="6" id="KW-0800">Toxin</keyword>
<comment type="similarity">
    <text evidence="6">Belongs to the PINc/VapC protein family.</text>
</comment>
<dbReference type="InterPro" id="IPR002716">
    <property type="entry name" value="PIN_dom"/>
</dbReference>
<comment type="caution">
    <text evidence="8">The sequence shown here is derived from an EMBL/GenBank/DDBJ whole genome shotgun (WGS) entry which is preliminary data.</text>
</comment>
<accession>A0ABT6RS42</accession>
<feature type="binding site" evidence="6">
    <location>
        <position position="2"/>
    </location>
    <ligand>
        <name>Mg(2+)</name>
        <dbReference type="ChEBI" id="CHEBI:18420"/>
    </ligand>
</feature>
<comment type="cofactor">
    <cofactor evidence="6">
        <name>Mg(2+)</name>
        <dbReference type="ChEBI" id="CHEBI:18420"/>
    </cofactor>
</comment>
<organism evidence="8 9">
    <name type="scientific">Streptomyces solicavernae</name>
    <dbReference type="NCBI Taxonomy" id="3043614"/>
    <lineage>
        <taxon>Bacteria</taxon>
        <taxon>Bacillati</taxon>
        <taxon>Actinomycetota</taxon>
        <taxon>Actinomycetes</taxon>
        <taxon>Kitasatosporales</taxon>
        <taxon>Streptomycetaceae</taxon>
        <taxon>Streptomyces</taxon>
    </lineage>
</organism>
<evidence type="ECO:0000259" key="7">
    <source>
        <dbReference type="Pfam" id="PF01850"/>
    </source>
</evidence>
<sequence length="138" mass="15294">MDTGPLVALTDRTDAHHTACRDWYADVNPRNLAVPAPVIAEACYLIALRCGAEVEATFLEDLAHGWYGTVTAIMPEELLRASELVRRYADFPLGGTDACVMAVAERLKTVRVCTVDRRHFATVRPLHAPAFELYPLKL</sequence>
<dbReference type="EMBL" id="JASCIR010000009">
    <property type="protein sequence ID" value="MDI3387256.1"/>
    <property type="molecule type" value="Genomic_DNA"/>
</dbReference>
<dbReference type="RefSeq" id="WP_282513533.1">
    <property type="nucleotide sequence ID" value="NZ_JASCIR010000009.1"/>
</dbReference>